<protein>
    <submittedName>
        <fullName evidence="2">Uncharacterized protein</fullName>
    </submittedName>
</protein>
<dbReference type="Proteomes" id="UP001174691">
    <property type="component" value="Unassembled WGS sequence"/>
</dbReference>
<dbReference type="AlphaFoldDB" id="A0AA38VL01"/>
<feature type="region of interest" description="Disordered" evidence="1">
    <location>
        <begin position="145"/>
        <end position="204"/>
    </location>
</feature>
<comment type="caution">
    <text evidence="2">The sequence shown here is derived from an EMBL/GenBank/DDBJ whole genome shotgun (WGS) entry which is preliminary data.</text>
</comment>
<keyword evidence="3" id="KW-1185">Reference proteome</keyword>
<organism evidence="2 3">
    <name type="scientific">Coniochaeta hoffmannii</name>
    <dbReference type="NCBI Taxonomy" id="91930"/>
    <lineage>
        <taxon>Eukaryota</taxon>
        <taxon>Fungi</taxon>
        <taxon>Dikarya</taxon>
        <taxon>Ascomycota</taxon>
        <taxon>Pezizomycotina</taxon>
        <taxon>Sordariomycetes</taxon>
        <taxon>Sordariomycetidae</taxon>
        <taxon>Coniochaetales</taxon>
        <taxon>Coniochaetaceae</taxon>
        <taxon>Coniochaeta</taxon>
    </lineage>
</organism>
<proteinExistence type="predicted"/>
<evidence type="ECO:0000313" key="3">
    <source>
        <dbReference type="Proteomes" id="UP001174691"/>
    </source>
</evidence>
<gene>
    <name evidence="2" type="ORF">NKR19_g7949</name>
</gene>
<accession>A0AA38VL01</accession>
<reference evidence="2" key="1">
    <citation type="submission" date="2022-07" db="EMBL/GenBank/DDBJ databases">
        <title>Fungi with potential for degradation of polypropylene.</title>
        <authorList>
            <person name="Gostincar C."/>
        </authorList>
    </citation>
    <scope>NUCLEOTIDE SEQUENCE</scope>
    <source>
        <strain evidence="2">EXF-13287</strain>
    </source>
</reference>
<name>A0AA38VL01_9PEZI</name>
<feature type="compositionally biased region" description="Polar residues" evidence="1">
    <location>
        <begin position="187"/>
        <end position="197"/>
    </location>
</feature>
<evidence type="ECO:0000313" key="2">
    <source>
        <dbReference type="EMBL" id="KAJ9138049.1"/>
    </source>
</evidence>
<feature type="region of interest" description="Disordered" evidence="1">
    <location>
        <begin position="338"/>
        <end position="360"/>
    </location>
</feature>
<evidence type="ECO:0000256" key="1">
    <source>
        <dbReference type="SAM" id="MobiDB-lite"/>
    </source>
</evidence>
<feature type="compositionally biased region" description="Polar residues" evidence="1">
    <location>
        <begin position="149"/>
        <end position="166"/>
    </location>
</feature>
<dbReference type="EMBL" id="JANBVN010000149">
    <property type="protein sequence ID" value="KAJ9138049.1"/>
    <property type="molecule type" value="Genomic_DNA"/>
</dbReference>
<sequence>MSEVVGIAAAVLAIAQLANSSAKVIISLSNASKSLKDDRYDELYWRMFAEKQSMIALSTHIETSGRPLSPENIKNFESLLAQLKISHAMMDNSLRRLLPEEGGSTLRSVANRLKFDRGGFEELKQLMSSIEAMTRALKLLGETLPGYTPRTTEQQSSAAPTISRASMATDRPSLEATSLPDYADEGPQNQPLSQQERGSPDIPLSSLSRMCEEAMMELYVHPRLGRVEPWISGLLARFELWSLGVWGSRERVMDQILEADPERHEVVAMFVARSLANVAVALENIFRAIRNSDPSNAEQSFSRSRRVLLAALGTGSLVDIAIQRWSVLAMSLEDEETVTTDADVTESSGTAPTPSAMAGERVDTAIDSALADVGITLESLFSINSSIHPIRRSYRLDMESALENTRVAVGSTVGVEADTIGSEEQYTPREKQKEYLVLRVVSKDKAAHRLTREEIVQLVKRLEEALDSDETSAANPAGPGASSDMRLLAPEVKTHRLKLEEFEKQSTDIAPEKLNITVRLNQRLKKTLDTVVVGGNRDVFGNSKQQLQATWETDKILDRTVETLGNVVTSITQ</sequence>